<comment type="caution">
    <text evidence="4">The sequence shown here is derived from an EMBL/GenBank/DDBJ whole genome shotgun (WGS) entry which is preliminary data.</text>
</comment>
<dbReference type="Pfam" id="PF00072">
    <property type="entry name" value="Response_reg"/>
    <property type="match status" value="1"/>
</dbReference>
<evidence type="ECO:0000259" key="3">
    <source>
        <dbReference type="PROSITE" id="PS50110"/>
    </source>
</evidence>
<dbReference type="CDD" id="cd00156">
    <property type="entry name" value="REC"/>
    <property type="match status" value="1"/>
</dbReference>
<feature type="modified residue" description="4-aspartylphosphate" evidence="2">
    <location>
        <position position="61"/>
    </location>
</feature>
<evidence type="ECO:0000313" key="4">
    <source>
        <dbReference type="EMBL" id="MBL6453859.1"/>
    </source>
</evidence>
<reference evidence="4 5" key="1">
    <citation type="submission" date="2021-01" db="EMBL/GenBank/DDBJ databases">
        <title>Belnapia mucosa sp. nov. and Belnapia arida sp. nov., isolated from the Tabernas Desert (Almeria, Spain).</title>
        <authorList>
            <person name="Molina-Menor E."/>
            <person name="Vidal-Verdu A."/>
            <person name="Calonge A."/>
            <person name="Satari L."/>
            <person name="Pereto Magraner J."/>
            <person name="Porcar Miralles M."/>
        </authorList>
    </citation>
    <scope>NUCLEOTIDE SEQUENCE [LARGE SCALE GENOMIC DNA]</scope>
    <source>
        <strain evidence="4 5">T6</strain>
    </source>
</reference>
<dbReference type="InterPro" id="IPR011006">
    <property type="entry name" value="CheY-like_superfamily"/>
</dbReference>
<dbReference type="EMBL" id="JAEUXJ010000001">
    <property type="protein sequence ID" value="MBL6453859.1"/>
    <property type="molecule type" value="Genomic_DNA"/>
</dbReference>
<name>A0ABS1UZL1_9PROT</name>
<gene>
    <name evidence="4" type="ORF">JMJ55_00905</name>
</gene>
<organism evidence="4 5">
    <name type="scientific">Belnapia mucosa</name>
    <dbReference type="NCBI Taxonomy" id="2804532"/>
    <lineage>
        <taxon>Bacteria</taxon>
        <taxon>Pseudomonadati</taxon>
        <taxon>Pseudomonadota</taxon>
        <taxon>Alphaproteobacteria</taxon>
        <taxon>Acetobacterales</taxon>
        <taxon>Roseomonadaceae</taxon>
        <taxon>Belnapia</taxon>
    </lineage>
</organism>
<dbReference type="SMART" id="SM00448">
    <property type="entry name" value="REC"/>
    <property type="match status" value="1"/>
</dbReference>
<dbReference type="InterPro" id="IPR050595">
    <property type="entry name" value="Bact_response_regulator"/>
</dbReference>
<proteinExistence type="predicted"/>
<accession>A0ABS1UZL1</accession>
<dbReference type="PROSITE" id="PS50110">
    <property type="entry name" value="RESPONSE_REGULATORY"/>
    <property type="match status" value="1"/>
</dbReference>
<evidence type="ECO:0000313" key="5">
    <source>
        <dbReference type="Proteomes" id="UP000606490"/>
    </source>
</evidence>
<feature type="domain" description="Response regulatory" evidence="3">
    <location>
        <begin position="12"/>
        <end position="128"/>
    </location>
</feature>
<keyword evidence="1 2" id="KW-0597">Phosphoprotein</keyword>
<dbReference type="RefSeq" id="WP_202823606.1">
    <property type="nucleotide sequence ID" value="NZ_JAEUXJ010000001.1"/>
</dbReference>
<keyword evidence="5" id="KW-1185">Reference proteome</keyword>
<dbReference type="InterPro" id="IPR001789">
    <property type="entry name" value="Sig_transdc_resp-reg_receiver"/>
</dbReference>
<evidence type="ECO:0000256" key="2">
    <source>
        <dbReference type="PROSITE-ProRule" id="PRU00169"/>
    </source>
</evidence>
<dbReference type="Proteomes" id="UP000606490">
    <property type="component" value="Unassembled WGS sequence"/>
</dbReference>
<dbReference type="PANTHER" id="PTHR44591:SF21">
    <property type="entry name" value="TWO-COMPONENT RESPONSE REGULATOR"/>
    <property type="match status" value="1"/>
</dbReference>
<dbReference type="SUPFAM" id="SSF52172">
    <property type="entry name" value="CheY-like"/>
    <property type="match status" value="1"/>
</dbReference>
<dbReference type="PANTHER" id="PTHR44591">
    <property type="entry name" value="STRESS RESPONSE REGULATOR PROTEIN 1"/>
    <property type="match status" value="1"/>
</dbReference>
<evidence type="ECO:0000256" key="1">
    <source>
        <dbReference type="ARBA" id="ARBA00022553"/>
    </source>
</evidence>
<sequence length="146" mass="15688">MDQVLMRQEGLRILVAEDEPLAAMVIEDALTEAGHSVLLAADGEEAERLAQSNSFDLLITDLAMPRMTGWELIPRLRAEHPNLPVVVMTGFLPPNGREILMADGRGPLALLLKPFELHQLMSAIQQVAAAGATPTAITAASLAAMR</sequence>
<dbReference type="Gene3D" id="3.40.50.2300">
    <property type="match status" value="1"/>
</dbReference>
<protein>
    <submittedName>
        <fullName evidence="4">Response regulator</fullName>
    </submittedName>
</protein>